<organism evidence="1 2">
    <name type="scientific">Leclercia adecarboxylata</name>
    <dbReference type="NCBI Taxonomy" id="83655"/>
    <lineage>
        <taxon>Bacteria</taxon>
        <taxon>Pseudomonadati</taxon>
        <taxon>Pseudomonadota</taxon>
        <taxon>Gammaproteobacteria</taxon>
        <taxon>Enterobacterales</taxon>
        <taxon>Enterobacteriaceae</taxon>
        <taxon>Leclercia</taxon>
    </lineage>
</organism>
<protein>
    <submittedName>
        <fullName evidence="1">Uncharacterized protein</fullName>
    </submittedName>
</protein>
<sequence>MTTYDTNKPLGSTGPEELFDNAQNMDFALNDITKVIWKDRFGRNRKTLWGLEQDFNTQLISQQQRFDYFIQNSGYKFIGEYTSGPLTIQDYNQIIRYENEFWKLNASTTPAVYYYRE</sequence>
<name>A0A4U9HRI6_9ENTR</name>
<proteinExistence type="predicted"/>
<dbReference type="EMBL" id="LR590464">
    <property type="protein sequence ID" value="VTP66874.1"/>
    <property type="molecule type" value="Genomic_DNA"/>
</dbReference>
<evidence type="ECO:0000313" key="2">
    <source>
        <dbReference type="Proteomes" id="UP000310719"/>
    </source>
</evidence>
<gene>
    <name evidence="1" type="ORF">NCTC13032_02756</name>
</gene>
<evidence type="ECO:0000313" key="1">
    <source>
        <dbReference type="EMBL" id="VTP66874.1"/>
    </source>
</evidence>
<reference evidence="1 2" key="1">
    <citation type="submission" date="2019-05" db="EMBL/GenBank/DDBJ databases">
        <authorList>
            <consortium name="Pathogen Informatics"/>
        </authorList>
    </citation>
    <scope>NUCLEOTIDE SEQUENCE [LARGE SCALE GENOMIC DNA]</scope>
    <source>
        <strain evidence="1 2">NCTC13032</strain>
    </source>
</reference>
<dbReference type="AlphaFoldDB" id="A0A4U9HRI6"/>
<accession>A0A4U9HRI6</accession>
<dbReference type="Proteomes" id="UP000310719">
    <property type="component" value="Chromosome"/>
</dbReference>